<evidence type="ECO:0000313" key="3">
    <source>
        <dbReference type="EMBL" id="KRN34082.1"/>
    </source>
</evidence>
<keyword evidence="4" id="KW-1185">Reference proteome</keyword>
<organism evidence="2 5">
    <name type="scientific">Lactobacillus selangorensis</name>
    <dbReference type="NCBI Taxonomy" id="81857"/>
    <lineage>
        <taxon>Bacteria</taxon>
        <taxon>Bacillati</taxon>
        <taxon>Bacillota</taxon>
        <taxon>Bacilli</taxon>
        <taxon>Lactobacillales</taxon>
        <taxon>Lactobacillaceae</taxon>
        <taxon>Lactobacillus</taxon>
    </lineage>
</organism>
<dbReference type="OrthoDB" id="2295852at2"/>
<dbReference type="Pfam" id="PF12730">
    <property type="entry name" value="ABC2_membrane_4"/>
    <property type="match status" value="1"/>
</dbReference>
<keyword evidence="1" id="KW-1133">Transmembrane helix</keyword>
<dbReference type="RefSeq" id="WP_082617830.1">
    <property type="nucleotide sequence ID" value="NZ_JQAT01000001.1"/>
</dbReference>
<evidence type="ECO:0008006" key="6">
    <source>
        <dbReference type="Google" id="ProtNLM"/>
    </source>
</evidence>
<keyword evidence="1" id="KW-0812">Transmembrane</keyword>
<dbReference type="EMBL" id="JQAZ01000001">
    <property type="protein sequence ID" value="KRN34082.1"/>
    <property type="molecule type" value="Genomic_DNA"/>
</dbReference>
<dbReference type="PANTHER" id="PTHR37305:SF1">
    <property type="entry name" value="MEMBRANE PROTEIN"/>
    <property type="match status" value="1"/>
</dbReference>
<feature type="transmembrane region" description="Helical" evidence="1">
    <location>
        <begin position="159"/>
        <end position="182"/>
    </location>
</feature>
<dbReference type="EMBL" id="JQAT01000001">
    <property type="protein sequence ID" value="KRN29389.1"/>
    <property type="molecule type" value="Genomic_DNA"/>
</dbReference>
<feature type="transmembrane region" description="Helical" evidence="1">
    <location>
        <begin position="111"/>
        <end position="139"/>
    </location>
</feature>
<evidence type="ECO:0000256" key="1">
    <source>
        <dbReference type="SAM" id="Phobius"/>
    </source>
</evidence>
<dbReference type="PATRIC" id="fig|81857.3.peg.279"/>
<keyword evidence="1" id="KW-0472">Membrane</keyword>
<dbReference type="Proteomes" id="UP000051645">
    <property type="component" value="Unassembled WGS sequence"/>
</dbReference>
<feature type="transmembrane region" description="Helical" evidence="1">
    <location>
        <begin position="253"/>
        <end position="272"/>
    </location>
</feature>
<feature type="transmembrane region" description="Helical" evidence="1">
    <location>
        <begin position="25"/>
        <end position="46"/>
    </location>
</feature>
<evidence type="ECO:0000313" key="2">
    <source>
        <dbReference type="EMBL" id="KRN29389.1"/>
    </source>
</evidence>
<evidence type="ECO:0000313" key="4">
    <source>
        <dbReference type="Proteomes" id="UP000051645"/>
    </source>
</evidence>
<accession>A0A0R2FWR7</accession>
<evidence type="ECO:0000313" key="5">
    <source>
        <dbReference type="Proteomes" id="UP000051751"/>
    </source>
</evidence>
<feature type="transmembrane region" description="Helical" evidence="1">
    <location>
        <begin position="189"/>
        <end position="212"/>
    </location>
</feature>
<comment type="caution">
    <text evidence="2">The sequence shown here is derived from an EMBL/GenBank/DDBJ whole genome shotgun (WGS) entry which is preliminary data.</text>
</comment>
<protein>
    <recommendedName>
        <fullName evidence="6">ABC transporter permease</fullName>
    </recommendedName>
</protein>
<dbReference type="Proteomes" id="UP000051751">
    <property type="component" value="Unassembled WGS sequence"/>
</dbReference>
<dbReference type="STRING" id="81857.IV38_GL000273"/>
<proteinExistence type="predicted"/>
<dbReference type="PANTHER" id="PTHR37305">
    <property type="entry name" value="INTEGRAL MEMBRANE PROTEIN-RELATED"/>
    <property type="match status" value="1"/>
</dbReference>
<feature type="transmembrane region" description="Helical" evidence="1">
    <location>
        <begin position="66"/>
        <end position="90"/>
    </location>
</feature>
<name>A0A0R2FWR7_9LACO</name>
<gene>
    <name evidence="2" type="ORF">IV38_GL000273</name>
    <name evidence="3" type="ORF">IV40_GL000396</name>
</gene>
<sequence length="279" mass="30943">MEGSGCLVRLLKNEWCKMFAKKSTWLMLVIEPLIILVVALVGRLAAHEAHAPRVEANDLLQTLGSGLLPSLVSLFVVVVMAASVAEEFSYGTINSLLTQAHSRLGILNAKFAACLGYAFVVNAMAILSSWLVGSLVLGFQSPLRTALGFPHHLTVLEVAIGIAVSNWIMDCLYGAVTFFISVAIHSEGIAIAVGLGTLFMNTLVNSFFLMLMERPHWYWLKWLPFNLFNLRSKFQFIGAGVHLDPWDLSYPQMVGAILVYSTFFYLLSLWIFRRQDIVA</sequence>
<reference evidence="4 5" key="1">
    <citation type="journal article" date="2015" name="Genome Announc.">
        <title>Expanding the biotechnology potential of lactobacilli through comparative genomics of 213 strains and associated genera.</title>
        <authorList>
            <person name="Sun Z."/>
            <person name="Harris H.M."/>
            <person name="McCann A."/>
            <person name="Guo C."/>
            <person name="Argimon S."/>
            <person name="Zhang W."/>
            <person name="Yang X."/>
            <person name="Jeffery I.B."/>
            <person name="Cooney J.C."/>
            <person name="Kagawa T.F."/>
            <person name="Liu W."/>
            <person name="Song Y."/>
            <person name="Salvetti E."/>
            <person name="Wrobel A."/>
            <person name="Rasinkangas P."/>
            <person name="Parkhill J."/>
            <person name="Rea M.C."/>
            <person name="O'Sullivan O."/>
            <person name="Ritari J."/>
            <person name="Douillard F.P."/>
            <person name="Paul Ross R."/>
            <person name="Yang R."/>
            <person name="Briner A.E."/>
            <person name="Felis G.E."/>
            <person name="de Vos W.M."/>
            <person name="Barrangou R."/>
            <person name="Klaenhammer T.R."/>
            <person name="Caufield P.W."/>
            <person name="Cui Y."/>
            <person name="Zhang H."/>
            <person name="O'Toole P.W."/>
        </authorList>
    </citation>
    <scope>NUCLEOTIDE SEQUENCE [LARGE SCALE GENOMIC DNA]</scope>
    <source>
        <strain evidence="2 5">ATCC BAA-66</strain>
        <strain evidence="3 4">DSM 13344</strain>
    </source>
</reference>
<dbReference type="AlphaFoldDB" id="A0A0R2FWR7"/>